<gene>
    <name evidence="3" type="ORF">HIJ39_13135</name>
</gene>
<evidence type="ECO:0000313" key="4">
    <source>
        <dbReference type="Proteomes" id="UP000533476"/>
    </source>
</evidence>
<sequence length="538" mass="57706">MNKRFLRRVSWVGGALALVLAAAVPALADSQFTTTANPISVGPPVRVPNTKPVVVPIITNHAFNGPNPATTSVQLPKGQWSEVVLTVTGSESGRQYDRLCQIWAGGAQIFNGVTPEPTPQGIQWTVKKDVTDYLPELTGNQTFTTAVDNYVSSVDNGVPNISATLSFYPAKGQQSQDPNRWTLPTPTSIVPLANQAGSKTLNAGKTWTTTVTLPDNMVGAYLDLNATAQIGEEFWWDNQPAFREIEISIDGKPAGLVWPFPYIYTGGVNPLIWRPITAIHTLDMPAYEIDLTPFAGMLHGTHTISITVLNNTGYWLMNGSLFLYQKPGAHVTGTVTKDTLKFPTVYSNATSTALNSSSGVSLQNDTASTQYTIQGTINGAGPGPLTATVQGSSTFSNDQTNTGQDYWGLVHGAQYTTLDESLTGPGVNLTRDSQDAYTVDSGSSFYQVSSGFFLPANVTQSLNQEHQTTGFGAPYTSSLYENVQGYGALQEASKNISQGATTGVAMFHDSTGYRYHAFIMARGGSYVVNQVSSRIGRP</sequence>
<dbReference type="InterPro" id="IPR056948">
    <property type="entry name" value="PNGaseA_N"/>
</dbReference>
<name>A0A7Y0Q2K3_9FIRM</name>
<evidence type="ECO:0000259" key="2">
    <source>
        <dbReference type="Pfam" id="PF12222"/>
    </source>
</evidence>
<dbReference type="Pfam" id="PF12222">
    <property type="entry name" value="PNGaseA"/>
    <property type="match status" value="1"/>
</dbReference>
<reference evidence="3 4" key="1">
    <citation type="submission" date="2020-04" db="EMBL/GenBank/DDBJ databases">
        <authorList>
            <person name="Zhang R."/>
            <person name="Schippers A."/>
        </authorList>
    </citation>
    <scope>NUCLEOTIDE SEQUENCE [LARGE SCALE GENOMIC DNA]</scope>
    <source>
        <strain evidence="3 4">DSM 109850</strain>
    </source>
</reference>
<dbReference type="RefSeq" id="WP_169100416.1">
    <property type="nucleotide sequence ID" value="NZ_JABBVZ010000046.1"/>
</dbReference>
<comment type="caution">
    <text evidence="3">The sequence shown here is derived from an EMBL/GenBank/DDBJ whole genome shotgun (WGS) entry which is preliminary data.</text>
</comment>
<feature type="domain" description="Peptide N-acetyl-beta-D-glucosaminyl asparaginase amidase A N-terminal" evidence="2">
    <location>
        <begin position="58"/>
        <end position="336"/>
    </location>
</feature>
<dbReference type="Proteomes" id="UP000533476">
    <property type="component" value="Unassembled WGS sequence"/>
</dbReference>
<dbReference type="AlphaFoldDB" id="A0A7Y0Q2K3"/>
<protein>
    <recommendedName>
        <fullName evidence="2">Peptide N-acetyl-beta-D-glucosaminyl asparaginase amidase A N-terminal domain-containing protein</fullName>
    </recommendedName>
</protein>
<evidence type="ECO:0000256" key="1">
    <source>
        <dbReference type="SAM" id="SignalP"/>
    </source>
</evidence>
<dbReference type="PANTHER" id="PTHR31104">
    <property type="entry name" value="PEPTIDE-N4-(N-ACETYL-BETA-GLUCOSAMINYL)ASPARAGINE AMIDASE A PROTEIN"/>
    <property type="match status" value="1"/>
</dbReference>
<dbReference type="EMBL" id="JABBVZ010000046">
    <property type="protein sequence ID" value="NMP23283.1"/>
    <property type="molecule type" value="Genomic_DNA"/>
</dbReference>
<keyword evidence="1" id="KW-0732">Signal</keyword>
<accession>A0A7Y0Q2K3</accession>
<keyword evidence="4" id="KW-1185">Reference proteome</keyword>
<dbReference type="InterPro" id="IPR021102">
    <property type="entry name" value="PNGase_A"/>
</dbReference>
<organism evidence="3 4">
    <name type="scientific">Sulfobacillus harzensis</name>
    <dbReference type="NCBI Taxonomy" id="2729629"/>
    <lineage>
        <taxon>Bacteria</taxon>
        <taxon>Bacillati</taxon>
        <taxon>Bacillota</taxon>
        <taxon>Clostridia</taxon>
        <taxon>Eubacteriales</taxon>
        <taxon>Clostridiales Family XVII. Incertae Sedis</taxon>
        <taxon>Sulfobacillus</taxon>
    </lineage>
</organism>
<proteinExistence type="predicted"/>
<feature type="signal peptide" evidence="1">
    <location>
        <begin position="1"/>
        <end position="28"/>
    </location>
</feature>
<feature type="chain" id="PRO_5031548897" description="Peptide N-acetyl-beta-D-glucosaminyl asparaginase amidase A N-terminal domain-containing protein" evidence="1">
    <location>
        <begin position="29"/>
        <end position="538"/>
    </location>
</feature>
<evidence type="ECO:0000313" key="3">
    <source>
        <dbReference type="EMBL" id="NMP23283.1"/>
    </source>
</evidence>